<dbReference type="KEGG" id="zal:AZF00_18360"/>
<dbReference type="InterPro" id="IPR022172">
    <property type="entry name" value="DUF3703"/>
</dbReference>
<sequence length="121" mass="13370">MSKFAKRIAPYVKSELEKADQLQKSGDYALAFTHLENAHVLGQASTYWHVKVHILMLRWGIKQNDRHEIFGQLIRIIGAAALTAIKGVPTGNTGGSNVSPIAVMPIKPEHEAIITMLEDKP</sequence>
<dbReference type="STRING" id="1470434.AZF00_18360"/>
<dbReference type="EMBL" id="CP014544">
    <property type="protein sequence ID" value="AMO70146.1"/>
    <property type="molecule type" value="Genomic_DNA"/>
</dbReference>
<evidence type="ECO:0000313" key="1">
    <source>
        <dbReference type="EMBL" id="AMO70146.1"/>
    </source>
</evidence>
<dbReference type="AlphaFoldDB" id="A0A127MAA9"/>
<dbReference type="Proteomes" id="UP000074119">
    <property type="component" value="Chromosome"/>
</dbReference>
<reference evidence="1 2" key="1">
    <citation type="submission" date="2015-12" db="EMBL/GenBank/DDBJ databases">
        <authorList>
            <person name="Shamseldin A."/>
            <person name="Moawad H."/>
            <person name="Abd El-Rahim W.M."/>
            <person name="Sadowsky M.J."/>
        </authorList>
    </citation>
    <scope>NUCLEOTIDE SEQUENCE [LARGE SCALE GENOMIC DNA]</scope>
    <source>
        <strain evidence="1 2">SM2</strain>
    </source>
</reference>
<dbReference type="RefSeq" id="WP_062384637.1">
    <property type="nucleotide sequence ID" value="NZ_CP014544.1"/>
</dbReference>
<accession>A0A127MAA9</accession>
<evidence type="ECO:0008006" key="3">
    <source>
        <dbReference type="Google" id="ProtNLM"/>
    </source>
</evidence>
<dbReference type="Pfam" id="PF12487">
    <property type="entry name" value="DUF3703"/>
    <property type="match status" value="1"/>
</dbReference>
<protein>
    <recommendedName>
        <fullName evidence="3">DUF3703 domain-containing protein</fullName>
    </recommendedName>
</protein>
<proteinExistence type="predicted"/>
<gene>
    <name evidence="1" type="ORF">AZF00_18360</name>
</gene>
<name>A0A127MAA9_9GAMM</name>
<organism evidence="1 2">
    <name type="scientific">Zhongshania aliphaticivorans</name>
    <dbReference type="NCBI Taxonomy" id="1470434"/>
    <lineage>
        <taxon>Bacteria</taxon>
        <taxon>Pseudomonadati</taxon>
        <taxon>Pseudomonadota</taxon>
        <taxon>Gammaproteobacteria</taxon>
        <taxon>Cellvibrionales</taxon>
        <taxon>Spongiibacteraceae</taxon>
        <taxon>Zhongshania</taxon>
    </lineage>
</organism>
<evidence type="ECO:0000313" key="2">
    <source>
        <dbReference type="Proteomes" id="UP000074119"/>
    </source>
</evidence>